<protein>
    <submittedName>
        <fullName evidence="2">T9SS sorting signal type C domain-containing protein</fullName>
    </submittedName>
</protein>
<dbReference type="Proteomes" id="UP000641454">
    <property type="component" value="Unassembled WGS sequence"/>
</dbReference>
<dbReference type="AlphaFoldDB" id="A0A923N2R7"/>
<accession>A0A923N2R7</accession>
<feature type="signal peptide" evidence="1">
    <location>
        <begin position="1"/>
        <end position="18"/>
    </location>
</feature>
<proteinExistence type="predicted"/>
<evidence type="ECO:0000313" key="3">
    <source>
        <dbReference type="Proteomes" id="UP000641454"/>
    </source>
</evidence>
<sequence>MKIKLLLFFFGFIPFSFGQSIFENAINGTNPGTLNPYTIGQSVDPNITVSGIARGSGLNGNVGNDRYNTRDWNLLTIDPDDYIEFTISPSVGYKVSFINFVYKAQVSTTGPRQFSFRSSVDGFASNVNLPVIPNSASEETPLPIDLTAANFQNVTSPITFRIYAWGGTATTGTFSINEFSFNGIVACDLAVPTIGAVVHPTCTVPTGSIQLNNLPATGNWNLYQNGSLIVAGGTGASTTVSGLSSGSYSYHVANLYCSSLATANVTINPITTSWDGSTWSSGAPDINKAVVFNGNYTSVSDIDACSCQVLSGAVTINSSHSLTVVNGVAVAGGSLSFEDGASLVQINNLALNSGNITYKRFTTAVSNFDYTYWSSPVFGQILYDVSPLTLLDKFYSFNSFTDNWQQENVSGSMMAGTGYIIRGPQTHMSPAPPSTYEVGFVGSPHNGVVSVPIGGAGNSVLVGNPYPSAIDADAFIAANSAVIDGTLYFWTHNTSIQLASNITNGTAGSGTYAYTSDDYAVYNLSGGVGTAPAASSGNAGSVSTLAPSGKIAAGQAFFTSSIGSGNVVFNNNMRLGGGGSAGNNSQFFKTASNTKKNKTIERNRLWLELYNNQGAYKQTMIGYISGATNDYDNAFDSESYNANAYLDFYSIIKDKNVVIQGRALPFVEEDEVAIGFSTKVAGAFEIAISKTDGLLINKEVYLKDNVLNTVHNLKTKPYCFTTEKGVFNQRFVILYAGKVLATAKLDPSVSGVVIATKNKEIEVKSADELIDKVYVYDFSGKLIYTKTKIFNRAYKIEDLISRGKFLIVKVVLENGKMVNKKVFL</sequence>
<name>A0A923N2R7_9FLAO</name>
<dbReference type="EMBL" id="JACRUL010000043">
    <property type="protein sequence ID" value="MBC5845569.1"/>
    <property type="molecule type" value="Genomic_DNA"/>
</dbReference>
<keyword evidence="3" id="KW-1185">Reference proteome</keyword>
<comment type="caution">
    <text evidence="2">The sequence shown here is derived from an EMBL/GenBank/DDBJ whole genome shotgun (WGS) entry which is preliminary data.</text>
</comment>
<feature type="chain" id="PRO_5036719919" evidence="1">
    <location>
        <begin position="19"/>
        <end position="824"/>
    </location>
</feature>
<reference evidence="2 3" key="1">
    <citation type="submission" date="2020-08" db="EMBL/GenBank/DDBJ databases">
        <title>Description of novel Flavobacterium F-392 isolate.</title>
        <authorList>
            <person name="Saticioglu I.B."/>
            <person name="Duman M."/>
            <person name="Altun S."/>
        </authorList>
    </citation>
    <scope>NUCLEOTIDE SEQUENCE [LARGE SCALE GENOMIC DNA]</scope>
    <source>
        <strain evidence="2 3">F-392</strain>
    </source>
</reference>
<evidence type="ECO:0000313" key="2">
    <source>
        <dbReference type="EMBL" id="MBC5845569.1"/>
    </source>
</evidence>
<gene>
    <name evidence="2" type="ORF">H8R25_14125</name>
</gene>
<dbReference type="NCBIfam" id="NF033708">
    <property type="entry name" value="T9SS_Cterm_ChiA"/>
    <property type="match status" value="1"/>
</dbReference>
<keyword evidence="1" id="KW-0732">Signal</keyword>
<evidence type="ECO:0000256" key="1">
    <source>
        <dbReference type="SAM" id="SignalP"/>
    </source>
</evidence>
<dbReference type="RefSeq" id="WP_187020308.1">
    <property type="nucleotide sequence ID" value="NZ_JACRUK010000045.1"/>
</dbReference>
<organism evidence="2 3">
    <name type="scientific">Flavobacterium muglaense</name>
    <dbReference type="NCBI Taxonomy" id="2764716"/>
    <lineage>
        <taxon>Bacteria</taxon>
        <taxon>Pseudomonadati</taxon>
        <taxon>Bacteroidota</taxon>
        <taxon>Flavobacteriia</taxon>
        <taxon>Flavobacteriales</taxon>
        <taxon>Flavobacteriaceae</taxon>
        <taxon>Flavobacterium</taxon>
    </lineage>
</organism>